<dbReference type="InterPro" id="IPR024607">
    <property type="entry name" value="Sulfatase_CS"/>
</dbReference>
<evidence type="ECO:0000256" key="5">
    <source>
        <dbReference type="SAM" id="MobiDB-lite"/>
    </source>
</evidence>
<organism evidence="7 8">
    <name type="scientific">Candidatus Promineifilum breve</name>
    <dbReference type="NCBI Taxonomy" id="1806508"/>
    <lineage>
        <taxon>Bacteria</taxon>
        <taxon>Bacillati</taxon>
        <taxon>Chloroflexota</taxon>
        <taxon>Ardenticatenia</taxon>
        <taxon>Candidatus Promineifilales</taxon>
        <taxon>Candidatus Promineifilaceae</taxon>
        <taxon>Candidatus Promineifilum</taxon>
    </lineage>
</organism>
<dbReference type="Pfam" id="PF00884">
    <property type="entry name" value="Sulfatase"/>
    <property type="match status" value="1"/>
</dbReference>
<keyword evidence="8" id="KW-1185">Reference proteome</keyword>
<dbReference type="Gene3D" id="3.40.720.10">
    <property type="entry name" value="Alkaline Phosphatase, subunit A"/>
    <property type="match status" value="1"/>
</dbReference>
<name>A0A160T3L9_9CHLR</name>
<dbReference type="Proteomes" id="UP000215027">
    <property type="component" value="Chromosome I"/>
</dbReference>
<comment type="similarity">
    <text evidence="1">Belongs to the sulfatase family.</text>
</comment>
<accession>A0A160T3L9</accession>
<proteinExistence type="inferred from homology"/>
<dbReference type="InterPro" id="IPR000917">
    <property type="entry name" value="Sulfatase_N"/>
</dbReference>
<evidence type="ECO:0000313" key="7">
    <source>
        <dbReference type="EMBL" id="CUS03919.2"/>
    </source>
</evidence>
<dbReference type="PROSITE" id="PS00523">
    <property type="entry name" value="SULFATASE_1"/>
    <property type="match status" value="1"/>
</dbReference>
<dbReference type="PROSITE" id="PS51318">
    <property type="entry name" value="TAT"/>
    <property type="match status" value="1"/>
</dbReference>
<dbReference type="RefSeq" id="WP_157913040.1">
    <property type="nucleotide sequence ID" value="NZ_LN890655.1"/>
</dbReference>
<gene>
    <name evidence="7" type="ORF">CFX0092_A2041</name>
</gene>
<sequence>MDRKINRRQFLVEVTAAAAVLAVLKGKGEVEAETVKLTPTPTPTPTQTPGPDVTPTLTPTATGTSEPTGTPSPTATPEPGQRPNFLFIVMDDLDYRSWAQRFTPLDRRHRPYYNPDGTIVTELPMSFLQSRPGAGWTSFDSAYCVGAICAPSRASMLTGVAAGTPNGHGVTHNGEIPRLDDGNTLPVWLAAEGYECSLFGKYSFSDHRGMETPPGWTNFDLGGRATTVFTKGIDYIQGQVSSHPDKPFALFLCPTEVHDPIQLNEQYKRYNLNLADIPPNFAEADVSDKPLWIQRLRGWPQRAGSMNGRRSLVIRSLLGVDDGIEQVFDALQQAGQWDNTVIVFLSDNGMSYGSHRLTSKDTAYEEASHVPLMIRLPWLAENRAEERVVSMVDVTATIVDLADAQAGRPPLGRSLAPLMAGPQAAWEGIVYLEGHGSEKRPVYRGLRTGGDGIGRFSYVEYPATGETELYDLSADPYQMQNVAGQPEYAAIQLLLAERLAFVAANGVQPS</sequence>
<keyword evidence="3 7" id="KW-0378">Hydrolase</keyword>
<dbReference type="EMBL" id="LN890655">
    <property type="protein sequence ID" value="CUS03919.2"/>
    <property type="molecule type" value="Genomic_DNA"/>
</dbReference>
<feature type="region of interest" description="Disordered" evidence="5">
    <location>
        <begin position="34"/>
        <end position="82"/>
    </location>
</feature>
<dbReference type="GO" id="GO:0008449">
    <property type="term" value="F:N-acetylglucosamine-6-sulfatase activity"/>
    <property type="evidence" value="ECO:0007669"/>
    <property type="project" value="UniProtKB-EC"/>
</dbReference>
<dbReference type="PANTHER" id="PTHR43108">
    <property type="entry name" value="N-ACETYLGLUCOSAMINE-6-SULFATASE FAMILY MEMBER"/>
    <property type="match status" value="1"/>
</dbReference>
<evidence type="ECO:0000256" key="2">
    <source>
        <dbReference type="ARBA" id="ARBA00022729"/>
    </source>
</evidence>
<dbReference type="PANTHER" id="PTHR43108:SF8">
    <property type="entry name" value="SD21168P"/>
    <property type="match status" value="1"/>
</dbReference>
<dbReference type="EC" id="3.1.6.14" evidence="7"/>
<evidence type="ECO:0000313" key="8">
    <source>
        <dbReference type="Proteomes" id="UP000215027"/>
    </source>
</evidence>
<dbReference type="InterPro" id="IPR017850">
    <property type="entry name" value="Alkaline_phosphatase_core_sf"/>
</dbReference>
<evidence type="ECO:0000256" key="4">
    <source>
        <dbReference type="ARBA" id="ARBA00023180"/>
    </source>
</evidence>
<feature type="domain" description="Sulfatase N-terminal" evidence="6">
    <location>
        <begin position="83"/>
        <end position="403"/>
    </location>
</feature>
<dbReference type="OrthoDB" id="160733at2"/>
<evidence type="ECO:0000256" key="3">
    <source>
        <dbReference type="ARBA" id="ARBA00022801"/>
    </source>
</evidence>
<protein>
    <submittedName>
        <fullName evidence="7">N-acetylglucosamine-6-sulfatase</fullName>
        <ecNumber evidence="7">3.1.6.14</ecNumber>
    </submittedName>
</protein>
<evidence type="ECO:0000256" key="1">
    <source>
        <dbReference type="ARBA" id="ARBA00008779"/>
    </source>
</evidence>
<dbReference type="InterPro" id="IPR006311">
    <property type="entry name" value="TAT_signal"/>
</dbReference>
<evidence type="ECO:0000259" key="6">
    <source>
        <dbReference type="Pfam" id="PF00884"/>
    </source>
</evidence>
<dbReference type="KEGG" id="pbf:CFX0092_A2041"/>
<dbReference type="AlphaFoldDB" id="A0A160T3L9"/>
<feature type="compositionally biased region" description="Low complexity" evidence="5">
    <location>
        <begin position="49"/>
        <end position="79"/>
    </location>
</feature>
<dbReference type="SUPFAM" id="SSF53649">
    <property type="entry name" value="Alkaline phosphatase-like"/>
    <property type="match status" value="1"/>
</dbReference>
<keyword evidence="2" id="KW-0732">Signal</keyword>
<reference evidence="7" key="1">
    <citation type="submission" date="2016-01" db="EMBL/GenBank/DDBJ databases">
        <authorList>
            <person name="Mcilroy J.S."/>
            <person name="Karst M S."/>
            <person name="Albertsen M."/>
        </authorList>
    </citation>
    <scope>NUCLEOTIDE SEQUENCE</scope>
    <source>
        <strain evidence="7">Cfx-K</strain>
    </source>
</reference>
<keyword evidence="4" id="KW-0325">Glycoprotein</keyword>